<accession>A0ABU2U417</accession>
<name>A0ABU2U417_9ACTN</name>
<evidence type="ECO:0000259" key="1">
    <source>
        <dbReference type="Pfam" id="PF07883"/>
    </source>
</evidence>
<dbReference type="SUPFAM" id="SSF51182">
    <property type="entry name" value="RmlC-like cupins"/>
    <property type="match status" value="1"/>
</dbReference>
<organism evidence="2 3">
    <name type="scientific">Streptomyces gibsoniae</name>
    <dbReference type="NCBI Taxonomy" id="3075529"/>
    <lineage>
        <taxon>Bacteria</taxon>
        <taxon>Bacillati</taxon>
        <taxon>Actinomycetota</taxon>
        <taxon>Actinomycetes</taxon>
        <taxon>Kitasatosporales</taxon>
        <taxon>Streptomycetaceae</taxon>
        <taxon>Streptomyces</taxon>
    </lineage>
</organism>
<keyword evidence="3" id="KW-1185">Reference proteome</keyword>
<feature type="domain" description="Cupin type-2" evidence="1">
    <location>
        <begin position="42"/>
        <end position="109"/>
    </location>
</feature>
<evidence type="ECO:0000313" key="2">
    <source>
        <dbReference type="EMBL" id="MDT0467791.1"/>
    </source>
</evidence>
<evidence type="ECO:0000313" key="3">
    <source>
        <dbReference type="Proteomes" id="UP001183809"/>
    </source>
</evidence>
<reference evidence="3" key="1">
    <citation type="submission" date="2023-07" db="EMBL/GenBank/DDBJ databases">
        <title>30 novel species of actinomycetes from the DSMZ collection.</title>
        <authorList>
            <person name="Nouioui I."/>
        </authorList>
    </citation>
    <scope>NUCLEOTIDE SEQUENCE [LARGE SCALE GENOMIC DNA]</scope>
    <source>
        <strain evidence="3">DSM 41699</strain>
    </source>
</reference>
<dbReference type="InterPro" id="IPR014710">
    <property type="entry name" value="RmlC-like_jellyroll"/>
</dbReference>
<gene>
    <name evidence="2" type="ORF">RM764_33170</name>
</gene>
<comment type="caution">
    <text evidence="2">The sequence shown here is derived from an EMBL/GenBank/DDBJ whole genome shotgun (WGS) entry which is preliminary data.</text>
</comment>
<dbReference type="InterPro" id="IPR011051">
    <property type="entry name" value="RmlC_Cupin_sf"/>
</dbReference>
<proteinExistence type="predicted"/>
<sequence length="116" mass="12169">MTTAPTPHIPFLPAEVEEDGVTVADADLVNSAIPQAPFRMARFTVPAGGTSSPDVHAVQEIWVVQAGTGTLVVDGTHTVLRAGSVVGFPSHAVHEAFADQGEDLDILSLWWDAPDA</sequence>
<dbReference type="InterPro" id="IPR013096">
    <property type="entry name" value="Cupin_2"/>
</dbReference>
<dbReference type="Gene3D" id="2.60.120.10">
    <property type="entry name" value="Jelly Rolls"/>
    <property type="match status" value="1"/>
</dbReference>
<dbReference type="EMBL" id="JAVREY010000060">
    <property type="protein sequence ID" value="MDT0467791.1"/>
    <property type="molecule type" value="Genomic_DNA"/>
</dbReference>
<dbReference type="Proteomes" id="UP001183809">
    <property type="component" value="Unassembled WGS sequence"/>
</dbReference>
<dbReference type="Pfam" id="PF07883">
    <property type="entry name" value="Cupin_2"/>
    <property type="match status" value="1"/>
</dbReference>
<protein>
    <submittedName>
        <fullName evidence="2">Cupin domain-containing protein</fullName>
    </submittedName>
</protein>
<dbReference type="RefSeq" id="WP_311699240.1">
    <property type="nucleotide sequence ID" value="NZ_JAVREY010000060.1"/>
</dbReference>